<dbReference type="PANTHER" id="PTHR43817:SF1">
    <property type="entry name" value="HYDROLASE, FAMILY 43, PUTATIVE (AFU_ORTHOLOGUE AFUA_3G01660)-RELATED"/>
    <property type="match status" value="1"/>
</dbReference>
<accession>A0A1H4F986</accession>
<dbReference type="Proteomes" id="UP000198951">
    <property type="component" value="Unassembled WGS sequence"/>
</dbReference>
<dbReference type="SUPFAM" id="SSF49785">
    <property type="entry name" value="Galactose-binding domain-like"/>
    <property type="match status" value="1"/>
</dbReference>
<evidence type="ECO:0000256" key="2">
    <source>
        <dbReference type="ARBA" id="ARBA00022801"/>
    </source>
</evidence>
<sequence>MRKITFIITCFTVLIVTSLHAQGFNDSLTRTITDPAKAFLNPPESAKPGVLWMWMGSNLSKEGITKDLEALKKAGFNRTTMFSLADITTPWAGEIKNSPTPEFISWTEPWWKLVRYAAEESKRLGMDFGMFNGPGYESSGGPWISPELSMQEICFSETKITGNTNTRIQLKKPEVNPIGHTPYPIYNGDNGLVEIPEVAARKTFYKDICVLALPATGIVPLESVIDISKFMLPNGELDWTAPPGEWIIYRFGHTTTGTYIQPAQWKATGLECDKMSEAAVSFHINHVITEIKKHLGDLIGTGFTHVHFDSYEAGDPSWTPKMSEEFSERRGYNLLPYLPIFAGRTINSHEDSVKLKDDFNATIKDLHKDIYFTTLSKKLKENGLTFLCEPYGGPWRQNEIMPLIHNVMTEFWTNDGEYAPYELDPTVAALRKSGQNIIEAEAFTGQPSDSKWNETPEWLKPIGDAAFCAGVNNLVLHRFVHQAWDDKYKPAATMGRWGTHFDRTQTWWEPGKAMVKYWQRCQALLQWGRIAKPVENDLIISTKDSITVNSIHRKEGNTNIYFIANTSRNTGTATCTFKVSGMQPELWNPVTATMKDLFQFVDKNGSTSVTIPFDKAQSFFIVFRKKQTSSVLSKKNDFPSTTLLTTLEGAWQVQFDSAWGGPAKQVVFDDLQDWINNHNKGIKYYSGTAVYTKTFDLTAKEFKQTVFPIFLDLGVVKNIARVILNGKDLGVVWTAPWQIQLPHEILKNSHNKLVIEVTNVWANRLIGDEQEPSDSNWLPGHIDNGKYLKEFPEWFLKKQPRPSKNRYCFTTWNYFTKESELSSSGLLGPVQIIMEE</sequence>
<evidence type="ECO:0000256" key="3">
    <source>
        <dbReference type="SAM" id="SignalP"/>
    </source>
</evidence>
<name>A0A1H4F986_9FLAO</name>
<dbReference type="AlphaFoldDB" id="A0A1H4F986"/>
<protein>
    <submittedName>
        <fullName evidence="4">Alpha-L-rhamnosidase</fullName>
    </submittedName>
</protein>
<keyword evidence="5" id="KW-1185">Reference proteome</keyword>
<reference evidence="5" key="1">
    <citation type="submission" date="2016-10" db="EMBL/GenBank/DDBJ databases">
        <authorList>
            <person name="Varghese N."/>
            <person name="Submissions S."/>
        </authorList>
    </citation>
    <scope>NUCLEOTIDE SEQUENCE [LARGE SCALE GENOMIC DNA]</scope>
    <source>
        <strain evidence="5">DSM 22376</strain>
    </source>
</reference>
<organism evidence="4 5">
    <name type="scientific">Flavobacterium gillisiae</name>
    <dbReference type="NCBI Taxonomy" id="150146"/>
    <lineage>
        <taxon>Bacteria</taxon>
        <taxon>Pseudomonadati</taxon>
        <taxon>Bacteroidota</taxon>
        <taxon>Flavobacteriia</taxon>
        <taxon>Flavobacteriales</taxon>
        <taxon>Flavobacteriaceae</taxon>
        <taxon>Flavobacterium</taxon>
    </lineage>
</organism>
<dbReference type="OrthoDB" id="9761519at2"/>
<dbReference type="NCBIfam" id="NF045579">
    <property type="entry name" value="rhamnoside_JR"/>
    <property type="match status" value="1"/>
</dbReference>
<dbReference type="Pfam" id="PF17132">
    <property type="entry name" value="Glyco_hydro_106"/>
    <property type="match status" value="3"/>
</dbReference>
<dbReference type="STRING" id="150146.SAMN05443667_11255"/>
<dbReference type="InterPro" id="IPR008979">
    <property type="entry name" value="Galactose-bd-like_sf"/>
</dbReference>
<keyword evidence="1 3" id="KW-0732">Signal</keyword>
<keyword evidence="2" id="KW-0378">Hydrolase</keyword>
<gene>
    <name evidence="4" type="ORF">SAMN05443667_11255</name>
</gene>
<feature type="chain" id="PRO_5011616159" evidence="3">
    <location>
        <begin position="22"/>
        <end position="836"/>
    </location>
</feature>
<dbReference type="RefSeq" id="WP_091092260.1">
    <property type="nucleotide sequence ID" value="NZ_FNRD01000012.1"/>
</dbReference>
<evidence type="ECO:0000313" key="4">
    <source>
        <dbReference type="EMBL" id="SEA93042.1"/>
    </source>
</evidence>
<feature type="signal peptide" evidence="3">
    <location>
        <begin position="1"/>
        <end position="21"/>
    </location>
</feature>
<proteinExistence type="predicted"/>
<dbReference type="Gene3D" id="2.60.120.260">
    <property type="entry name" value="Galactose-binding domain-like"/>
    <property type="match status" value="1"/>
</dbReference>
<dbReference type="GO" id="GO:0016787">
    <property type="term" value="F:hydrolase activity"/>
    <property type="evidence" value="ECO:0007669"/>
    <property type="project" value="UniProtKB-KW"/>
</dbReference>
<evidence type="ECO:0000313" key="5">
    <source>
        <dbReference type="Proteomes" id="UP000198951"/>
    </source>
</evidence>
<dbReference type="EMBL" id="FNRD01000012">
    <property type="protein sequence ID" value="SEA93042.1"/>
    <property type="molecule type" value="Genomic_DNA"/>
</dbReference>
<dbReference type="PANTHER" id="PTHR43817">
    <property type="entry name" value="GLYCOSYL HYDROLASE"/>
    <property type="match status" value="1"/>
</dbReference>
<evidence type="ECO:0000256" key="1">
    <source>
        <dbReference type="ARBA" id="ARBA00022729"/>
    </source>
</evidence>